<evidence type="ECO:0000313" key="3">
    <source>
        <dbReference type="Proteomes" id="UP000251311"/>
    </source>
</evidence>
<feature type="domain" description="Transposase IS200-like" evidence="1">
    <location>
        <begin position="15"/>
        <end position="113"/>
    </location>
</feature>
<keyword evidence="3" id="KW-1185">Reference proteome</keyword>
<dbReference type="Pfam" id="PF01797">
    <property type="entry name" value="Y1_Tnp"/>
    <property type="match status" value="1"/>
</dbReference>
<dbReference type="RefSeq" id="WP_108527239.1">
    <property type="nucleotide sequence ID" value="NZ_MUXF01000004.1"/>
</dbReference>
<dbReference type="Proteomes" id="UP000251311">
    <property type="component" value="Unassembled WGS sequence"/>
</dbReference>
<sequence length="117" mass="14056">MPKDIDYKIFKHSNYNLVFTLLISTLMNEETISKDIEIELTKIIYNIFENYNSCVVRNIHIKDNSTLIISFESTPNILLSRLINNFKTVSSRLIRRKFNLYNNFWEQKYYLYTNSVI</sequence>
<organism evidence="2 3">
    <name type="scientific">Arcobacter lacus</name>
    <dbReference type="NCBI Taxonomy" id="1912876"/>
    <lineage>
        <taxon>Bacteria</taxon>
        <taxon>Pseudomonadati</taxon>
        <taxon>Campylobacterota</taxon>
        <taxon>Epsilonproteobacteria</taxon>
        <taxon>Campylobacterales</taxon>
        <taxon>Arcobacteraceae</taxon>
        <taxon>Arcobacter</taxon>
    </lineage>
</organism>
<dbReference type="SUPFAM" id="SSF143422">
    <property type="entry name" value="Transposase IS200-like"/>
    <property type="match status" value="1"/>
</dbReference>
<evidence type="ECO:0000259" key="1">
    <source>
        <dbReference type="Pfam" id="PF01797"/>
    </source>
</evidence>
<evidence type="ECO:0000313" key="2">
    <source>
        <dbReference type="EMBL" id="PUE67176.1"/>
    </source>
</evidence>
<dbReference type="Gene3D" id="3.30.70.1290">
    <property type="entry name" value="Transposase IS200-like"/>
    <property type="match status" value="1"/>
</dbReference>
<gene>
    <name evidence="2" type="ORF">B0175_03100</name>
</gene>
<reference evidence="2 3" key="1">
    <citation type="submission" date="2017-02" db="EMBL/GenBank/DDBJ databases">
        <title>Arcobacter lacus sp. nov., a new species isolated from reclaimed water.</title>
        <authorList>
            <person name="Figueras M.J."/>
            <person name="Perez-Cataluna A."/>
            <person name="Salas-Masso N."/>
        </authorList>
    </citation>
    <scope>NUCLEOTIDE SEQUENCE [LARGE SCALE GENOMIC DNA]</scope>
    <source>
        <strain evidence="2 3">RW43-9</strain>
    </source>
</reference>
<name>A0ABX5JIE9_9BACT</name>
<accession>A0ABX5JIE9</accession>
<comment type="caution">
    <text evidence="2">The sequence shown here is derived from an EMBL/GenBank/DDBJ whole genome shotgun (WGS) entry which is preliminary data.</text>
</comment>
<dbReference type="InterPro" id="IPR002686">
    <property type="entry name" value="Transposase_17"/>
</dbReference>
<proteinExistence type="predicted"/>
<dbReference type="InterPro" id="IPR036515">
    <property type="entry name" value="Transposase_17_sf"/>
</dbReference>
<dbReference type="EMBL" id="MUXF01000004">
    <property type="protein sequence ID" value="PUE67176.1"/>
    <property type="molecule type" value="Genomic_DNA"/>
</dbReference>
<protein>
    <recommendedName>
        <fullName evidence="1">Transposase IS200-like domain-containing protein</fullName>
    </recommendedName>
</protein>